<dbReference type="Gene3D" id="3.90.120.10">
    <property type="entry name" value="DNA Methylase, subunit A, domain 2"/>
    <property type="match status" value="1"/>
</dbReference>
<keyword evidence="2 3" id="KW-0808">Transferase</keyword>
<evidence type="ECO:0000313" key="3">
    <source>
        <dbReference type="EMBL" id="QJA50814.1"/>
    </source>
</evidence>
<dbReference type="InterPro" id="IPR029063">
    <property type="entry name" value="SAM-dependent_MTases_sf"/>
</dbReference>
<dbReference type="Pfam" id="PF00145">
    <property type="entry name" value="DNA_methylase"/>
    <property type="match status" value="1"/>
</dbReference>
<gene>
    <name evidence="5" type="ORF">MM415A00115_0011</name>
    <name evidence="4" type="ORF">MM415B00490_0029</name>
    <name evidence="3" type="ORF">TM448A01903_0003</name>
</gene>
<accession>A0A6H1ZTB0</accession>
<organism evidence="3">
    <name type="scientific">viral metagenome</name>
    <dbReference type="NCBI Taxonomy" id="1070528"/>
    <lineage>
        <taxon>unclassified sequences</taxon>
        <taxon>metagenomes</taxon>
        <taxon>organismal metagenomes</taxon>
    </lineage>
</organism>
<dbReference type="SUPFAM" id="SSF53335">
    <property type="entry name" value="S-adenosyl-L-methionine-dependent methyltransferases"/>
    <property type="match status" value="1"/>
</dbReference>
<evidence type="ECO:0000256" key="2">
    <source>
        <dbReference type="ARBA" id="ARBA00022679"/>
    </source>
</evidence>
<dbReference type="InterPro" id="IPR001525">
    <property type="entry name" value="C5_MeTfrase"/>
</dbReference>
<dbReference type="EMBL" id="MT141521">
    <property type="protein sequence ID" value="QJA64531.1"/>
    <property type="molecule type" value="Genomic_DNA"/>
</dbReference>
<keyword evidence="1 3" id="KW-0489">Methyltransferase</keyword>
<protein>
    <submittedName>
        <fullName evidence="3">Putative methyltransferase</fullName>
    </submittedName>
</protein>
<dbReference type="EMBL" id="MT144219">
    <property type="protein sequence ID" value="QJA50814.1"/>
    <property type="molecule type" value="Genomic_DNA"/>
</dbReference>
<proteinExistence type="predicted"/>
<evidence type="ECO:0000313" key="4">
    <source>
        <dbReference type="EMBL" id="QJA64531.1"/>
    </source>
</evidence>
<dbReference type="GO" id="GO:0008168">
    <property type="term" value="F:methyltransferase activity"/>
    <property type="evidence" value="ECO:0007669"/>
    <property type="project" value="UniProtKB-KW"/>
</dbReference>
<dbReference type="EMBL" id="MT145190">
    <property type="protein sequence ID" value="QJI04776.1"/>
    <property type="molecule type" value="Genomic_DNA"/>
</dbReference>
<reference evidence="3" key="1">
    <citation type="submission" date="2020-03" db="EMBL/GenBank/DDBJ databases">
        <title>The deep terrestrial virosphere.</title>
        <authorList>
            <person name="Holmfeldt K."/>
            <person name="Nilsson E."/>
            <person name="Simone D."/>
            <person name="Lopez-Fernandez M."/>
            <person name="Wu X."/>
            <person name="de Brujin I."/>
            <person name="Lundin D."/>
            <person name="Andersson A."/>
            <person name="Bertilsson S."/>
            <person name="Dopson M."/>
        </authorList>
    </citation>
    <scope>NUCLEOTIDE SEQUENCE</scope>
    <source>
        <strain evidence="5">MM415A00115</strain>
        <strain evidence="4">MM415B00490</strain>
        <strain evidence="3">TM448A01903</strain>
    </source>
</reference>
<dbReference type="AlphaFoldDB" id="A0A6H1ZTB0"/>
<dbReference type="GO" id="GO:0032259">
    <property type="term" value="P:methylation"/>
    <property type="evidence" value="ECO:0007669"/>
    <property type="project" value="UniProtKB-KW"/>
</dbReference>
<name>A0A6H1ZTB0_9ZZZZ</name>
<sequence length="75" mass="8728">METQQQCGKVKIRRLTPRECERLMSWPDDWTRWGINENGDKVEMSDTQRYKMCGNGVVSEVVKAVFSSCINQDEV</sequence>
<evidence type="ECO:0000256" key="1">
    <source>
        <dbReference type="ARBA" id="ARBA00022603"/>
    </source>
</evidence>
<evidence type="ECO:0000313" key="5">
    <source>
        <dbReference type="EMBL" id="QJI04776.1"/>
    </source>
</evidence>